<dbReference type="Pfam" id="PF00672">
    <property type="entry name" value="HAMP"/>
    <property type="match status" value="1"/>
</dbReference>
<evidence type="ECO:0000256" key="4">
    <source>
        <dbReference type="ARBA" id="ARBA00023136"/>
    </source>
</evidence>
<reference evidence="11 12" key="1">
    <citation type="submission" date="2021-02" db="EMBL/GenBank/DDBJ databases">
        <title>Complete genome of Desulfoluna sp. strain ASN36.</title>
        <authorList>
            <person name="Takahashi A."/>
            <person name="Kojima H."/>
            <person name="Fukui M."/>
        </authorList>
    </citation>
    <scope>NUCLEOTIDE SEQUENCE [LARGE SCALE GENOMIC DNA]</scope>
    <source>
        <strain evidence="11 12">ASN36</strain>
    </source>
</reference>
<evidence type="ECO:0000259" key="10">
    <source>
        <dbReference type="PROSITE" id="PS50885"/>
    </source>
</evidence>
<dbReference type="PANTHER" id="PTHR32089:SF119">
    <property type="entry name" value="METHYL-ACCEPTING CHEMOTAXIS PROTEIN CTPL"/>
    <property type="match status" value="1"/>
</dbReference>
<evidence type="ECO:0000256" key="6">
    <source>
        <dbReference type="ARBA" id="ARBA00029447"/>
    </source>
</evidence>
<dbReference type="Gene3D" id="3.30.450.20">
    <property type="entry name" value="PAS domain"/>
    <property type="match status" value="2"/>
</dbReference>
<dbReference type="EMBL" id="AP024488">
    <property type="protein sequence ID" value="BCS97622.1"/>
    <property type="molecule type" value="Genomic_DNA"/>
</dbReference>
<dbReference type="PROSITE" id="PS50111">
    <property type="entry name" value="CHEMOTAXIS_TRANSDUC_2"/>
    <property type="match status" value="1"/>
</dbReference>
<evidence type="ECO:0008006" key="13">
    <source>
        <dbReference type="Google" id="ProtNLM"/>
    </source>
</evidence>
<keyword evidence="3 8" id="KW-1133">Transmembrane helix</keyword>
<dbReference type="SUPFAM" id="SSF58104">
    <property type="entry name" value="Methyl-accepting chemotaxis protein (MCP) signaling domain"/>
    <property type="match status" value="1"/>
</dbReference>
<evidence type="ECO:0000313" key="12">
    <source>
        <dbReference type="Proteomes" id="UP001320148"/>
    </source>
</evidence>
<feature type="domain" description="Methyl-accepting transducer" evidence="9">
    <location>
        <begin position="471"/>
        <end position="707"/>
    </location>
</feature>
<keyword evidence="5 7" id="KW-0807">Transducer</keyword>
<dbReference type="RefSeq" id="WP_236889026.1">
    <property type="nucleotide sequence ID" value="NZ_AP024488.1"/>
</dbReference>
<name>A0ABM7PJP8_9BACT</name>
<dbReference type="Proteomes" id="UP001320148">
    <property type="component" value="Chromosome"/>
</dbReference>
<dbReference type="InterPro" id="IPR004090">
    <property type="entry name" value="Chemotax_Me-accpt_rcpt"/>
</dbReference>
<dbReference type="CDD" id="cd12912">
    <property type="entry name" value="PDC2_MCP_like"/>
    <property type="match status" value="1"/>
</dbReference>
<proteinExistence type="inferred from homology"/>
<dbReference type="CDD" id="cd06225">
    <property type="entry name" value="HAMP"/>
    <property type="match status" value="2"/>
</dbReference>
<evidence type="ECO:0000256" key="5">
    <source>
        <dbReference type="ARBA" id="ARBA00023224"/>
    </source>
</evidence>
<gene>
    <name evidence="11" type="ORF">DSLASN_32540</name>
</gene>
<accession>A0ABM7PJP8</accession>
<dbReference type="PROSITE" id="PS50885">
    <property type="entry name" value="HAMP"/>
    <property type="match status" value="2"/>
</dbReference>
<dbReference type="Pfam" id="PF00015">
    <property type="entry name" value="MCPsignal"/>
    <property type="match status" value="1"/>
</dbReference>
<sequence>MQRLKAYFQSLKVGTKLSAGVITIVLVLMTVTLGVFIHSYRQNLIEGSKKLMASEMGLIVDKLDGDMARMGSISQALAGAQEGGIFGERELTMDIIRDHMARYDDVQAVYVMYEPNADGKDALYMDETVTCRDGRFLPYTRWNDPLKRETLKTRPTSSSSLAPKYLWYAGPRKTAGQVASQGNRKGVEMVTITDPYITREGEPITSITVPLIMGGAFQGVAGVDRSLVTYSKELKALKPYQSARSFLVSRKGDLIAGSGQVKELIGKPVKNLKGYDDAFFSIFTERKDGIKEAVRPSDNASVYYISAVSPLTGWTVAMSVDKAEVLTPINQAIQRLALGGSLVLLLSIAFVLELSRRIVVKPVNNIMDLFSEIGMGNFDARATVSGQDELGTMAESLNAMLDNTLSLIQSREERDAIQGTVMKLLDEISDLTEGDLTVRAEVTEDMTGAIADSFNLMAEQIGRVVQDVKVAAGRVNATSGEVHASTEKLAESSTLQARQISDAIQAINNMADTIRSVAGSAVQSATVSEQSTVSAKEGAEAVSKTNESMAAIRENVQETARAIKRLGESSQEIGNIVQIIGDIADRTSILALNASIQAAMAGDAGRGFAVVAEEVQRLAERSTNSTKQIDTLVKNIQSEITEAGASMDESIQRVVEGSQRADDAHTKLEDIQAVSGELAELIDSITSISEAQARESEKITRAMEEIGEISSDTSAASLATASKMNEMEETARTMMDSIAAFKVEA</sequence>
<protein>
    <recommendedName>
        <fullName evidence="13">Methyl-accepting chemotaxis protein</fullName>
    </recommendedName>
</protein>
<feature type="domain" description="HAMP" evidence="10">
    <location>
        <begin position="415"/>
        <end position="466"/>
    </location>
</feature>
<comment type="subcellular location">
    <subcellularLocation>
        <location evidence="1">Membrane</location>
        <topology evidence="1">Multi-pass membrane protein</topology>
    </subcellularLocation>
</comment>
<evidence type="ECO:0000256" key="2">
    <source>
        <dbReference type="ARBA" id="ARBA00022692"/>
    </source>
</evidence>
<dbReference type="SMART" id="SM00304">
    <property type="entry name" value="HAMP"/>
    <property type="match status" value="2"/>
</dbReference>
<dbReference type="InterPro" id="IPR003660">
    <property type="entry name" value="HAMP_dom"/>
</dbReference>
<evidence type="ECO:0000259" key="9">
    <source>
        <dbReference type="PROSITE" id="PS50111"/>
    </source>
</evidence>
<evidence type="ECO:0000256" key="1">
    <source>
        <dbReference type="ARBA" id="ARBA00004141"/>
    </source>
</evidence>
<dbReference type="InterPro" id="IPR004089">
    <property type="entry name" value="MCPsignal_dom"/>
</dbReference>
<dbReference type="PANTHER" id="PTHR32089">
    <property type="entry name" value="METHYL-ACCEPTING CHEMOTAXIS PROTEIN MCPB"/>
    <property type="match status" value="1"/>
</dbReference>
<dbReference type="SMART" id="SM00283">
    <property type="entry name" value="MA"/>
    <property type="match status" value="1"/>
</dbReference>
<keyword evidence="4 8" id="KW-0472">Membrane</keyword>
<evidence type="ECO:0000313" key="11">
    <source>
        <dbReference type="EMBL" id="BCS97622.1"/>
    </source>
</evidence>
<dbReference type="PRINTS" id="PR00260">
    <property type="entry name" value="CHEMTRNSDUCR"/>
</dbReference>
<evidence type="ECO:0000256" key="3">
    <source>
        <dbReference type="ARBA" id="ARBA00022989"/>
    </source>
</evidence>
<comment type="similarity">
    <text evidence="6">Belongs to the methyl-accepting chemotaxis (MCP) protein family.</text>
</comment>
<keyword evidence="12" id="KW-1185">Reference proteome</keyword>
<feature type="domain" description="HAMP" evidence="10">
    <location>
        <begin position="357"/>
        <end position="409"/>
    </location>
</feature>
<dbReference type="Gene3D" id="1.10.287.950">
    <property type="entry name" value="Methyl-accepting chemotaxis protein"/>
    <property type="match status" value="1"/>
</dbReference>
<organism evidence="11 12">
    <name type="scientific">Desulfoluna limicola</name>
    <dbReference type="NCBI Taxonomy" id="2810562"/>
    <lineage>
        <taxon>Bacteria</taxon>
        <taxon>Pseudomonadati</taxon>
        <taxon>Thermodesulfobacteriota</taxon>
        <taxon>Desulfobacteria</taxon>
        <taxon>Desulfobacterales</taxon>
        <taxon>Desulfolunaceae</taxon>
        <taxon>Desulfoluna</taxon>
    </lineage>
</organism>
<evidence type="ECO:0000256" key="7">
    <source>
        <dbReference type="PROSITE-ProRule" id="PRU00284"/>
    </source>
</evidence>
<dbReference type="CDD" id="cd11386">
    <property type="entry name" value="MCP_signal"/>
    <property type="match status" value="1"/>
</dbReference>
<keyword evidence="2 8" id="KW-0812">Transmembrane</keyword>
<dbReference type="Gene3D" id="6.10.340.10">
    <property type="match status" value="1"/>
</dbReference>
<feature type="transmembrane region" description="Helical" evidence="8">
    <location>
        <begin position="20"/>
        <end position="40"/>
    </location>
</feature>
<dbReference type="CDD" id="cd12913">
    <property type="entry name" value="PDC1_MCP_like"/>
    <property type="match status" value="1"/>
</dbReference>
<evidence type="ECO:0000256" key="8">
    <source>
        <dbReference type="SAM" id="Phobius"/>
    </source>
</evidence>